<sequence>MSDPEKQSMIGAGTDEPEQGSQSPVELVLEVWYFADQGWSSLANHRLAQMFRTPITDGIVQQLGWDIHEHEAHNVEKRHAQDKYVTAQLNAEFEKDLAVSAVFEKQDFNEAKALRITAAKPDGLKRSLSRDQMERLRKGKALSNQELYQFLQDWHVMRRCLRLQKLGFMDATDWLLTEYERGTENPKRVVLLGGAVVVAATCWWNPIGWVLTACVAVVEAGAVLHVHGNPHLVSNAAATRKNVDKVRGEWAALEIALHHHGVALAAALCSQIHKKRLDELPSAQKRDFLQGYGIDL</sequence>
<evidence type="ECO:0000256" key="1">
    <source>
        <dbReference type="SAM" id="MobiDB-lite"/>
    </source>
</evidence>
<name>A0A179FJI7_PURLI</name>
<organism evidence="2 3">
    <name type="scientific">Purpureocillium lilacinum</name>
    <name type="common">Paecilomyces lilacinus</name>
    <dbReference type="NCBI Taxonomy" id="33203"/>
    <lineage>
        <taxon>Eukaryota</taxon>
        <taxon>Fungi</taxon>
        <taxon>Dikarya</taxon>
        <taxon>Ascomycota</taxon>
        <taxon>Pezizomycotina</taxon>
        <taxon>Sordariomycetes</taxon>
        <taxon>Hypocreomycetidae</taxon>
        <taxon>Hypocreales</taxon>
        <taxon>Ophiocordycipitaceae</taxon>
        <taxon>Purpureocillium</taxon>
    </lineage>
</organism>
<comment type="caution">
    <text evidence="2">The sequence shown here is derived from an EMBL/GenBank/DDBJ whole genome shotgun (WGS) entry which is preliminary data.</text>
</comment>
<evidence type="ECO:0000313" key="3">
    <source>
        <dbReference type="Proteomes" id="UP000078340"/>
    </source>
</evidence>
<proteinExistence type="predicted"/>
<dbReference type="AlphaFoldDB" id="A0A179FJI7"/>
<reference evidence="2 3" key="1">
    <citation type="submission" date="2016-02" db="EMBL/GenBank/DDBJ databases">
        <title>Biosynthesis of antibiotic leucinostatins and their inhibition on Phytophthora in bio-control Purpureocillium lilacinum.</title>
        <authorList>
            <person name="Wang G."/>
            <person name="Liu Z."/>
            <person name="Lin R."/>
            <person name="Li E."/>
            <person name="Mao Z."/>
            <person name="Ling J."/>
            <person name="Yin W."/>
            <person name="Xie B."/>
        </authorList>
    </citation>
    <scope>NUCLEOTIDE SEQUENCE [LARGE SCALE GENOMIC DNA]</scope>
    <source>
        <strain evidence="2">PLFJ-1</strain>
    </source>
</reference>
<accession>A0A179FJI7</accession>
<evidence type="ECO:0000313" key="2">
    <source>
        <dbReference type="EMBL" id="OAQ65547.1"/>
    </source>
</evidence>
<gene>
    <name evidence="2" type="ORF">VFPFJ_11269</name>
</gene>
<protein>
    <submittedName>
        <fullName evidence="2">Uncharacterized protein</fullName>
    </submittedName>
</protein>
<dbReference type="EMBL" id="LSBI01000026">
    <property type="protein sequence ID" value="OAQ65547.1"/>
    <property type="molecule type" value="Genomic_DNA"/>
</dbReference>
<feature type="region of interest" description="Disordered" evidence="1">
    <location>
        <begin position="1"/>
        <end position="21"/>
    </location>
</feature>
<dbReference type="Proteomes" id="UP000078340">
    <property type="component" value="Unassembled WGS sequence"/>
</dbReference>